<dbReference type="Proteomes" id="UP001347796">
    <property type="component" value="Unassembled WGS sequence"/>
</dbReference>
<gene>
    <name evidence="5" type="ORF">SNE40_004263</name>
</gene>
<dbReference type="PANTHER" id="PTHR14882:SF1">
    <property type="entry name" value="CCDC92 DOMAIN-CONTAINING PROTEIN"/>
    <property type="match status" value="1"/>
</dbReference>
<evidence type="ECO:0000259" key="4">
    <source>
        <dbReference type="Pfam" id="PF14916"/>
    </source>
</evidence>
<evidence type="ECO:0000256" key="1">
    <source>
        <dbReference type="ARBA" id="ARBA00023054"/>
    </source>
</evidence>
<proteinExistence type="predicted"/>
<dbReference type="InterPro" id="IPR040370">
    <property type="entry name" value="CCDC74A/CCDC74B/CCDC92"/>
</dbReference>
<dbReference type="EMBL" id="JAZGQO010000002">
    <property type="protein sequence ID" value="KAK6192865.1"/>
    <property type="molecule type" value="Genomic_DNA"/>
</dbReference>
<evidence type="ECO:0000256" key="3">
    <source>
        <dbReference type="SAM" id="MobiDB-lite"/>
    </source>
</evidence>
<evidence type="ECO:0000313" key="5">
    <source>
        <dbReference type="EMBL" id="KAK6192865.1"/>
    </source>
</evidence>
<dbReference type="AlphaFoldDB" id="A0AAN8KK32"/>
<reference evidence="5 6" key="1">
    <citation type="submission" date="2024-01" db="EMBL/GenBank/DDBJ databases">
        <title>The genome of the rayed Mediterranean limpet Patella caerulea (Linnaeus, 1758).</title>
        <authorList>
            <person name="Anh-Thu Weber A."/>
            <person name="Halstead-Nussloch G."/>
        </authorList>
    </citation>
    <scope>NUCLEOTIDE SEQUENCE [LARGE SCALE GENOMIC DNA]</scope>
    <source>
        <strain evidence="5">AATW-2023a</strain>
        <tissue evidence="5">Whole specimen</tissue>
    </source>
</reference>
<organism evidence="5 6">
    <name type="scientific">Patella caerulea</name>
    <name type="common">Rayed Mediterranean limpet</name>
    <dbReference type="NCBI Taxonomy" id="87958"/>
    <lineage>
        <taxon>Eukaryota</taxon>
        <taxon>Metazoa</taxon>
        <taxon>Spiralia</taxon>
        <taxon>Lophotrochozoa</taxon>
        <taxon>Mollusca</taxon>
        <taxon>Gastropoda</taxon>
        <taxon>Patellogastropoda</taxon>
        <taxon>Patelloidea</taxon>
        <taxon>Patellidae</taxon>
        <taxon>Patella</taxon>
    </lineage>
</organism>
<accession>A0AAN8KK32</accession>
<name>A0AAN8KK32_PATCE</name>
<feature type="region of interest" description="Disordered" evidence="3">
    <location>
        <begin position="199"/>
        <end position="220"/>
    </location>
</feature>
<feature type="compositionally biased region" description="Low complexity" evidence="3">
    <location>
        <begin position="201"/>
        <end position="219"/>
    </location>
</feature>
<evidence type="ECO:0000313" key="6">
    <source>
        <dbReference type="Proteomes" id="UP001347796"/>
    </source>
</evidence>
<keyword evidence="1 2" id="KW-0175">Coiled coil</keyword>
<evidence type="ECO:0000256" key="2">
    <source>
        <dbReference type="SAM" id="Coils"/>
    </source>
</evidence>
<feature type="coiled-coil region" evidence="2">
    <location>
        <begin position="20"/>
        <end position="47"/>
    </location>
</feature>
<feature type="coiled-coil region" evidence="2">
    <location>
        <begin position="79"/>
        <end position="113"/>
    </location>
</feature>
<dbReference type="InterPro" id="IPR039496">
    <property type="entry name" value="CCDC92/74_N"/>
</dbReference>
<sequence length="297" mass="33356">MTSEAAIHKRNLESSILFMQQEHSDTLKGLHEEIQNLQKKCTDLTFQLTMHGLSIEESDDVTSKFSELKAQLDEKTKFIKIQETQLGEKDAKIKDLEQAVKAYKKKYLDEARQQTQIVNTLKADIETKSCTVAYLTSKLHQMKVQSKVAPVPENIIRRTDAGRIPAPPKEMLSKPRRIANVRRNPAVAGAETLSLHPVRLSSARSSSGSNRSNSPDISSFLSNQGEKLYSLPKPSILPPITTSQENSSVLVHQVVHPKKIYGHQPSTSEIATLAVEQLPHRRKSWCNPQESHSSEYK</sequence>
<keyword evidence="6" id="KW-1185">Reference proteome</keyword>
<comment type="caution">
    <text evidence="5">The sequence shown here is derived from an EMBL/GenBank/DDBJ whole genome shotgun (WGS) entry which is preliminary data.</text>
</comment>
<dbReference type="Pfam" id="PF14916">
    <property type="entry name" value="CCDC92"/>
    <property type="match status" value="1"/>
</dbReference>
<protein>
    <recommendedName>
        <fullName evidence="4">CCDC92/74 N-terminal domain-containing protein</fullName>
    </recommendedName>
</protein>
<feature type="domain" description="CCDC92/74 N-terminal" evidence="4">
    <location>
        <begin position="11"/>
        <end position="55"/>
    </location>
</feature>
<dbReference type="PANTHER" id="PTHR14882">
    <property type="entry name" value="COILED-COIL DOMAIN-CONTAINING 74A"/>
    <property type="match status" value="1"/>
</dbReference>